<protein>
    <submittedName>
        <fullName evidence="5">Alpha/beta hydrolase</fullName>
    </submittedName>
</protein>
<feature type="active site" evidence="3">
    <location>
        <position position="160"/>
    </location>
</feature>
<comment type="similarity">
    <text evidence="1">Belongs to the 'GDXG' lipolytic enzyme family.</text>
</comment>
<dbReference type="OrthoDB" id="9806180at2"/>
<feature type="domain" description="Alpha/beta hydrolase fold-3" evidence="4">
    <location>
        <begin position="81"/>
        <end position="282"/>
    </location>
</feature>
<dbReference type="Pfam" id="PF07859">
    <property type="entry name" value="Abhydrolase_3"/>
    <property type="match status" value="1"/>
</dbReference>
<dbReference type="InterPro" id="IPR029058">
    <property type="entry name" value="AB_hydrolase_fold"/>
</dbReference>
<dbReference type="Gene3D" id="3.40.50.1820">
    <property type="entry name" value="alpha/beta hydrolase"/>
    <property type="match status" value="1"/>
</dbReference>
<keyword evidence="2 5" id="KW-0378">Hydrolase</keyword>
<evidence type="ECO:0000256" key="2">
    <source>
        <dbReference type="ARBA" id="ARBA00022801"/>
    </source>
</evidence>
<evidence type="ECO:0000256" key="1">
    <source>
        <dbReference type="ARBA" id="ARBA00010515"/>
    </source>
</evidence>
<dbReference type="PANTHER" id="PTHR48081">
    <property type="entry name" value="AB HYDROLASE SUPERFAMILY PROTEIN C4A8.06C"/>
    <property type="match status" value="1"/>
</dbReference>
<evidence type="ECO:0000256" key="3">
    <source>
        <dbReference type="PROSITE-ProRule" id="PRU10038"/>
    </source>
</evidence>
<reference evidence="5 6" key="1">
    <citation type="submission" date="2018-03" db="EMBL/GenBank/DDBJ databases">
        <title>Whole genome sequencing of Histamine producing bacteria.</title>
        <authorList>
            <person name="Butler K."/>
        </authorList>
    </citation>
    <scope>NUCLEOTIDE SEQUENCE [LARGE SCALE GENOMIC DNA]</scope>
    <source>
        <strain evidence="5 6">DSM 19138</strain>
    </source>
</reference>
<dbReference type="PANTHER" id="PTHR48081:SF8">
    <property type="entry name" value="ALPHA_BETA HYDROLASE FOLD-3 DOMAIN-CONTAINING PROTEIN-RELATED"/>
    <property type="match status" value="1"/>
</dbReference>
<dbReference type="SUPFAM" id="SSF53474">
    <property type="entry name" value="alpha/beta-Hydrolases"/>
    <property type="match status" value="1"/>
</dbReference>
<dbReference type="InterPro" id="IPR013094">
    <property type="entry name" value="AB_hydrolase_3"/>
</dbReference>
<evidence type="ECO:0000259" key="4">
    <source>
        <dbReference type="Pfam" id="PF07859"/>
    </source>
</evidence>
<dbReference type="GO" id="GO:0016787">
    <property type="term" value="F:hydrolase activity"/>
    <property type="evidence" value="ECO:0007669"/>
    <property type="project" value="UniProtKB-KW"/>
</dbReference>
<comment type="caution">
    <text evidence="5">The sequence shown here is derived from an EMBL/GenBank/DDBJ whole genome shotgun (WGS) entry which is preliminary data.</text>
</comment>
<dbReference type="InterPro" id="IPR033140">
    <property type="entry name" value="Lipase_GDXG_put_SER_AS"/>
</dbReference>
<proteinExistence type="inferred from homology"/>
<dbReference type="EMBL" id="PYMB01000001">
    <property type="protein sequence ID" value="PSW15442.1"/>
    <property type="molecule type" value="Genomic_DNA"/>
</dbReference>
<organism evidence="5 6">
    <name type="scientific">Photobacterium rosenbergii</name>
    <dbReference type="NCBI Taxonomy" id="294936"/>
    <lineage>
        <taxon>Bacteria</taxon>
        <taxon>Pseudomonadati</taxon>
        <taxon>Pseudomonadota</taxon>
        <taxon>Gammaproteobacteria</taxon>
        <taxon>Vibrionales</taxon>
        <taxon>Vibrionaceae</taxon>
        <taxon>Photobacterium</taxon>
    </lineage>
</organism>
<dbReference type="Proteomes" id="UP000241346">
    <property type="component" value="Unassembled WGS sequence"/>
</dbReference>
<evidence type="ECO:0000313" key="6">
    <source>
        <dbReference type="Proteomes" id="UP000241346"/>
    </source>
</evidence>
<dbReference type="InterPro" id="IPR050300">
    <property type="entry name" value="GDXG_lipolytic_enzyme"/>
</dbReference>
<dbReference type="PROSITE" id="PS01174">
    <property type="entry name" value="LIPASE_GDXG_SER"/>
    <property type="match status" value="1"/>
</dbReference>
<gene>
    <name evidence="5" type="ORF">C9J01_00005</name>
</gene>
<evidence type="ECO:0000313" key="5">
    <source>
        <dbReference type="EMBL" id="PSW15442.1"/>
    </source>
</evidence>
<sequence>MADMPTSLKTWLKSFNDALDQANLLAIPPTPEMARLGLATITQQLVVSEVEISCIIDTHVNGTSIPCRIYHPTPNETLPVLIFFHGGGHMCGSVEVYDPISRRLAFHSQHIVVAIDYRLAPEYPYPKGLVDCIMSLEEINRTLEQLDLPFQQAVSIAGDSAGGALAATLAQRNPEKVNHLALIYPSLDYTFSSDSLVDYREGYLLETAKMQWYFDQYFQQGEDRRDASPLFSALPSNHPETIVITAGFDPLQDEGKRYVERLQVLGIPTEHHHFENMTHAFLNLEDLVPPNCEQTYRYIANFLNQ</sequence>
<dbReference type="AlphaFoldDB" id="A0A2T3NJ14"/>
<accession>A0A2T3NJ14</accession>
<name>A0A2T3NJ14_9GAMM</name>
<dbReference type="RefSeq" id="WP_107296064.1">
    <property type="nucleotide sequence ID" value="NZ_PYMB01000001.1"/>
</dbReference>